<dbReference type="STRING" id="86416.Clopa_0414"/>
<dbReference type="InterPro" id="IPR036683">
    <property type="entry name" value="CO_DH_flav_C_dom_sf"/>
</dbReference>
<dbReference type="SUPFAM" id="SSF56176">
    <property type="entry name" value="FAD-binding/transporter-associated domain-like"/>
    <property type="match status" value="1"/>
</dbReference>
<dbReference type="InterPro" id="IPR002346">
    <property type="entry name" value="Mopterin_DH_FAD-bd"/>
</dbReference>
<dbReference type="InterPro" id="IPR036318">
    <property type="entry name" value="FAD-bd_PCMH-like_sf"/>
</dbReference>
<evidence type="ECO:0000256" key="2">
    <source>
        <dbReference type="ARBA" id="ARBA00023002"/>
    </source>
</evidence>
<dbReference type="PROSITE" id="PS51387">
    <property type="entry name" value="FAD_PCMH"/>
    <property type="match status" value="1"/>
</dbReference>
<gene>
    <name evidence="4" type="ORF">Clopa_0414</name>
</gene>
<keyword evidence="1" id="KW-0285">Flavoprotein</keyword>
<dbReference type="PANTHER" id="PTHR42659:SF9">
    <property type="entry name" value="XANTHINE DEHYDROGENASE FAD-BINDING SUBUNIT XDHB-RELATED"/>
    <property type="match status" value="1"/>
</dbReference>
<dbReference type="Proteomes" id="UP000013523">
    <property type="component" value="Chromosome"/>
</dbReference>
<dbReference type="AlphaFoldDB" id="R4K4J6"/>
<dbReference type="SMART" id="SM01092">
    <property type="entry name" value="CO_deh_flav_C"/>
    <property type="match status" value="1"/>
</dbReference>
<dbReference type="InterPro" id="IPR051312">
    <property type="entry name" value="Diverse_Substr_Oxidored"/>
</dbReference>
<evidence type="ECO:0000259" key="3">
    <source>
        <dbReference type="PROSITE" id="PS51387"/>
    </source>
</evidence>
<dbReference type="InterPro" id="IPR016166">
    <property type="entry name" value="FAD-bd_PCMH"/>
</dbReference>
<reference evidence="4 5" key="1">
    <citation type="submission" date="2012-01" db="EMBL/GenBank/DDBJ databases">
        <title>Complete sequence of chromosome of Clostridium pasteurianum BC1.</title>
        <authorList>
            <consortium name="US DOE Joint Genome Institute"/>
            <person name="Lucas S."/>
            <person name="Han J."/>
            <person name="Lapidus A."/>
            <person name="Cheng J.-F."/>
            <person name="Goodwin L."/>
            <person name="Pitluck S."/>
            <person name="Peters L."/>
            <person name="Mikhailova N."/>
            <person name="Teshima H."/>
            <person name="Detter J.C."/>
            <person name="Han C."/>
            <person name="Tapia R."/>
            <person name="Land M."/>
            <person name="Hauser L."/>
            <person name="Kyrpides N."/>
            <person name="Ivanova N."/>
            <person name="Pagani I."/>
            <person name="Dunn J."/>
            <person name="Taghavi S."/>
            <person name="Francis A."/>
            <person name="van der Lelie D."/>
            <person name="Woyke T."/>
        </authorList>
    </citation>
    <scope>NUCLEOTIDE SEQUENCE [LARGE SCALE GENOMIC DNA]</scope>
    <source>
        <strain evidence="4 5">BC1</strain>
    </source>
</reference>
<protein>
    <submittedName>
        <fullName evidence="4">Aerobic-type carbon monoxide dehydrogenase, middle subunit CoxM/CutM-like protein</fullName>
    </submittedName>
</protein>
<dbReference type="Gene3D" id="3.30.465.10">
    <property type="match status" value="1"/>
</dbReference>
<dbReference type="eggNOG" id="COG1319">
    <property type="taxonomic scope" value="Bacteria"/>
</dbReference>
<dbReference type="GO" id="GO:0071949">
    <property type="term" value="F:FAD binding"/>
    <property type="evidence" value="ECO:0007669"/>
    <property type="project" value="InterPro"/>
</dbReference>
<dbReference type="PANTHER" id="PTHR42659">
    <property type="entry name" value="XANTHINE DEHYDROGENASE SUBUNIT C-RELATED"/>
    <property type="match status" value="1"/>
</dbReference>
<organism evidence="4 5">
    <name type="scientific">Clostridium pasteurianum BC1</name>
    <dbReference type="NCBI Taxonomy" id="86416"/>
    <lineage>
        <taxon>Bacteria</taxon>
        <taxon>Bacillati</taxon>
        <taxon>Bacillota</taxon>
        <taxon>Clostridia</taxon>
        <taxon>Eubacteriales</taxon>
        <taxon>Clostridiaceae</taxon>
        <taxon>Clostridium</taxon>
    </lineage>
</organism>
<sequence>MFTIQKLVQPESLAAAYKTLIERKNNSILSGCAFLRMGSKSIGTAIDLSKLDLNYIREQEHYIEIGAMTNLREFETHYLLKEYFGRVLGKAVSNIIGVQFRNIVTVGATVFSKYGFSDVITALLALDTEVELYNGGRINLEDFLNMPYEKDILTRIFIKKNSRKAVYKDLRNAVSDYPILNVTVSSLKNNWVIVVGARPGKAAIAKEASKELNKENLTEEDIDKAADMASKELAFGTNMRGSEEYRKAMCKVLVKRAIMEVL</sequence>
<name>R4K4J6_CLOPA</name>
<dbReference type="SUPFAM" id="SSF55447">
    <property type="entry name" value="CO dehydrogenase flavoprotein C-terminal domain-like"/>
    <property type="match status" value="1"/>
</dbReference>
<dbReference type="EMBL" id="CP003261">
    <property type="protein sequence ID" value="AGK95474.1"/>
    <property type="molecule type" value="Genomic_DNA"/>
</dbReference>
<evidence type="ECO:0000313" key="4">
    <source>
        <dbReference type="EMBL" id="AGK95474.1"/>
    </source>
</evidence>
<evidence type="ECO:0000313" key="5">
    <source>
        <dbReference type="Proteomes" id="UP000013523"/>
    </source>
</evidence>
<dbReference type="InterPro" id="IPR016169">
    <property type="entry name" value="FAD-bd_PCMH_sub2"/>
</dbReference>
<accession>R4K4J6</accession>
<dbReference type="Pfam" id="PF00941">
    <property type="entry name" value="FAD_binding_5"/>
    <property type="match status" value="1"/>
</dbReference>
<proteinExistence type="predicted"/>
<dbReference type="PATRIC" id="fig|86416.3.peg.392"/>
<evidence type="ECO:0000256" key="1">
    <source>
        <dbReference type="ARBA" id="ARBA00022630"/>
    </source>
</evidence>
<dbReference type="InterPro" id="IPR005107">
    <property type="entry name" value="CO_DH_flav_C"/>
</dbReference>
<dbReference type="Pfam" id="PF03450">
    <property type="entry name" value="CO_deh_flav_C"/>
    <property type="match status" value="1"/>
</dbReference>
<keyword evidence="5" id="KW-1185">Reference proteome</keyword>
<dbReference type="RefSeq" id="WP_015613801.1">
    <property type="nucleotide sequence ID" value="NC_021182.1"/>
</dbReference>
<dbReference type="OrthoDB" id="9803647at2"/>
<dbReference type="GO" id="GO:0016491">
    <property type="term" value="F:oxidoreductase activity"/>
    <property type="evidence" value="ECO:0007669"/>
    <property type="project" value="UniProtKB-KW"/>
</dbReference>
<keyword evidence="2" id="KW-0560">Oxidoreductase</keyword>
<dbReference type="KEGG" id="cpas:Clopa_0414"/>
<dbReference type="HOGENOM" id="CLU_073026_0_0_9"/>
<feature type="domain" description="FAD-binding PCMH-type" evidence="3">
    <location>
        <begin position="1"/>
        <end position="163"/>
    </location>
</feature>
<dbReference type="Gene3D" id="3.30.390.50">
    <property type="entry name" value="CO dehydrogenase flavoprotein, C-terminal domain"/>
    <property type="match status" value="1"/>
</dbReference>